<dbReference type="GO" id="GO:0005938">
    <property type="term" value="C:cell cortex"/>
    <property type="evidence" value="ECO:0007669"/>
    <property type="project" value="EnsemblFungi"/>
</dbReference>
<feature type="compositionally biased region" description="Polar residues" evidence="3">
    <location>
        <begin position="506"/>
        <end position="523"/>
    </location>
</feature>
<dbReference type="InterPro" id="IPR001683">
    <property type="entry name" value="PX_dom"/>
</dbReference>
<dbReference type="eggNOG" id="KOG4269">
    <property type="taxonomic scope" value="Eukaryota"/>
</dbReference>
<dbReference type="GO" id="GO:0007165">
    <property type="term" value="P:signal transduction"/>
    <property type="evidence" value="ECO:0007669"/>
    <property type="project" value="InterPro"/>
</dbReference>
<feature type="region of interest" description="Disordered" evidence="3">
    <location>
        <begin position="823"/>
        <end position="858"/>
    </location>
</feature>
<gene>
    <name evidence="6" type="primary">NCAS0C01770</name>
    <name evidence="6" type="ordered locus">NCAS_0C01770</name>
</gene>
<dbReference type="InterPro" id="IPR011993">
    <property type="entry name" value="PH-like_dom_sf"/>
</dbReference>
<evidence type="ECO:0000259" key="5">
    <source>
        <dbReference type="PROSITE" id="PS50238"/>
    </source>
</evidence>
<dbReference type="Proteomes" id="UP000001640">
    <property type="component" value="Chromosome 3"/>
</dbReference>
<feature type="region of interest" description="Disordered" evidence="3">
    <location>
        <begin position="117"/>
        <end position="146"/>
    </location>
</feature>
<keyword evidence="1" id="KW-0343">GTPase activation</keyword>
<feature type="compositionally biased region" description="Acidic residues" evidence="3">
    <location>
        <begin position="395"/>
        <end position="409"/>
    </location>
</feature>
<feature type="domain" description="PH" evidence="4">
    <location>
        <begin position="689"/>
        <end position="796"/>
    </location>
</feature>
<reference evidence="6 7" key="1">
    <citation type="journal article" date="2011" name="Proc. Natl. Acad. Sci. U.S.A.">
        <title>Evolutionary erosion of yeast sex chromosomes by mating-type switching accidents.</title>
        <authorList>
            <person name="Gordon J.L."/>
            <person name="Armisen D."/>
            <person name="Proux-Wera E."/>
            <person name="Oheigeartaigh S.S."/>
            <person name="Byrne K.P."/>
            <person name="Wolfe K.H."/>
        </authorList>
    </citation>
    <scope>NUCLEOTIDE SEQUENCE [LARGE SCALE GENOMIC DNA]</scope>
    <source>
        <strain evidence="7">ATCC 76901 / BCRC 22586 / CBS 4309 / NBRC 1992 / NRRL Y-12630</strain>
    </source>
</reference>
<dbReference type="STRING" id="1064592.G0VCF7"/>
<feature type="compositionally biased region" description="Polar residues" evidence="3">
    <location>
        <begin position="883"/>
        <end position="897"/>
    </location>
</feature>
<dbReference type="GO" id="GO:0005096">
    <property type="term" value="F:GTPase activator activity"/>
    <property type="evidence" value="ECO:0007669"/>
    <property type="project" value="UniProtKB-KW"/>
</dbReference>
<proteinExistence type="predicted"/>
<feature type="compositionally biased region" description="Polar residues" evidence="3">
    <location>
        <begin position="137"/>
        <end position="146"/>
    </location>
</feature>
<dbReference type="Gene3D" id="1.10.555.10">
    <property type="entry name" value="Rho GTPase activation protein"/>
    <property type="match status" value="1"/>
</dbReference>
<dbReference type="FunCoup" id="G0VCF7">
    <property type="interactions" value="251"/>
</dbReference>
<dbReference type="Pfam" id="PF00787">
    <property type="entry name" value="PX"/>
    <property type="match status" value="1"/>
</dbReference>
<dbReference type="InterPro" id="IPR050729">
    <property type="entry name" value="Rho-GAP"/>
</dbReference>
<dbReference type="InterPro" id="IPR008936">
    <property type="entry name" value="Rho_GTPase_activation_prot"/>
</dbReference>
<dbReference type="GO" id="GO:0043332">
    <property type="term" value="C:mating projection tip"/>
    <property type="evidence" value="ECO:0007669"/>
    <property type="project" value="EnsemblFungi"/>
</dbReference>
<dbReference type="GO" id="GO:0032266">
    <property type="term" value="F:phosphatidylinositol-3-phosphate binding"/>
    <property type="evidence" value="ECO:0007669"/>
    <property type="project" value="EnsemblFungi"/>
</dbReference>
<evidence type="ECO:0000256" key="3">
    <source>
        <dbReference type="SAM" id="MobiDB-lite"/>
    </source>
</evidence>
<evidence type="ECO:0000313" key="7">
    <source>
        <dbReference type="Proteomes" id="UP000001640"/>
    </source>
</evidence>
<dbReference type="Gene3D" id="2.30.29.30">
    <property type="entry name" value="Pleckstrin-homology domain (PH domain)/Phosphotyrosine-binding domain (PTB)"/>
    <property type="match status" value="1"/>
</dbReference>
<feature type="compositionally biased region" description="Polar residues" evidence="3">
    <location>
        <begin position="472"/>
        <end position="482"/>
    </location>
</feature>
<feature type="coiled-coil region" evidence="2">
    <location>
        <begin position="45"/>
        <end position="79"/>
    </location>
</feature>
<feature type="compositionally biased region" description="Polar residues" evidence="3">
    <location>
        <begin position="193"/>
        <end position="220"/>
    </location>
</feature>
<dbReference type="HOGENOM" id="CLU_010436_0_0_1"/>
<feature type="compositionally biased region" description="Basic and acidic residues" evidence="3">
    <location>
        <begin position="361"/>
        <end position="384"/>
    </location>
</feature>
<dbReference type="GO" id="GO:0031106">
    <property type="term" value="P:septin ring organization"/>
    <property type="evidence" value="ECO:0007669"/>
    <property type="project" value="EnsemblFungi"/>
</dbReference>
<dbReference type="SMART" id="SM00233">
    <property type="entry name" value="PH"/>
    <property type="match status" value="1"/>
</dbReference>
<keyword evidence="7" id="KW-1185">Reference proteome</keyword>
<feature type="region of interest" description="Disordered" evidence="3">
    <location>
        <begin position="500"/>
        <end position="523"/>
    </location>
</feature>
<dbReference type="GO" id="GO:0005934">
    <property type="term" value="C:cellular bud tip"/>
    <property type="evidence" value="ECO:0007669"/>
    <property type="project" value="EnsemblFungi"/>
</dbReference>
<dbReference type="SUPFAM" id="SSF48350">
    <property type="entry name" value="GTPase activation domain, GAP"/>
    <property type="match status" value="1"/>
</dbReference>
<protein>
    <submittedName>
        <fullName evidence="6">Uncharacterized protein</fullName>
    </submittedName>
</protein>
<dbReference type="PANTHER" id="PTHR23176">
    <property type="entry name" value="RHO/RAC/CDC GTPASE-ACTIVATING PROTEIN"/>
    <property type="match status" value="1"/>
</dbReference>
<feature type="compositionally biased region" description="Polar residues" evidence="3">
    <location>
        <begin position="427"/>
        <end position="452"/>
    </location>
</feature>
<dbReference type="SMART" id="SM00324">
    <property type="entry name" value="RhoGAP"/>
    <property type="match status" value="1"/>
</dbReference>
<dbReference type="RefSeq" id="XP_003675533.1">
    <property type="nucleotide sequence ID" value="XM_003675485.1"/>
</dbReference>
<feature type="region of interest" description="Disordered" evidence="3">
    <location>
        <begin position="878"/>
        <end position="912"/>
    </location>
</feature>
<dbReference type="PROSITE" id="PS50238">
    <property type="entry name" value="RHOGAP"/>
    <property type="match status" value="1"/>
</dbReference>
<feature type="region of interest" description="Disordered" evidence="3">
    <location>
        <begin position="258"/>
        <end position="277"/>
    </location>
</feature>
<keyword evidence="2" id="KW-0175">Coiled coil</keyword>
<dbReference type="CDD" id="cd06093">
    <property type="entry name" value="PX_domain"/>
    <property type="match status" value="1"/>
</dbReference>
<dbReference type="CDD" id="cd13277">
    <property type="entry name" value="PH_Bem3"/>
    <property type="match status" value="1"/>
</dbReference>
<dbReference type="OMA" id="QFISTDT"/>
<reference key="2">
    <citation type="submission" date="2011-08" db="EMBL/GenBank/DDBJ databases">
        <title>Genome sequence of Naumovozyma castellii.</title>
        <authorList>
            <person name="Gordon J.L."/>
            <person name="Armisen D."/>
            <person name="Proux-Wera E."/>
            <person name="OhEigeartaigh S.S."/>
            <person name="Byrne K.P."/>
            <person name="Wolfe K.H."/>
        </authorList>
    </citation>
    <scope>NUCLEOTIDE SEQUENCE</scope>
    <source>
        <strain>Type strain:CBS 4309</strain>
    </source>
</reference>
<dbReference type="PANTHER" id="PTHR23176:SF129">
    <property type="entry name" value="RHO GTPASE ACTIVATING PROTEIN AT 16F, ISOFORM E-RELATED"/>
    <property type="match status" value="1"/>
</dbReference>
<dbReference type="OrthoDB" id="185175at2759"/>
<dbReference type="GO" id="GO:0030010">
    <property type="term" value="P:establishment of cell polarity"/>
    <property type="evidence" value="ECO:0007669"/>
    <property type="project" value="EnsemblFungi"/>
</dbReference>
<feature type="domain" description="Rho-GAP" evidence="5">
    <location>
        <begin position="949"/>
        <end position="1163"/>
    </location>
</feature>
<evidence type="ECO:0000256" key="1">
    <source>
        <dbReference type="ARBA" id="ARBA00022468"/>
    </source>
</evidence>
<name>G0VCF7_NAUCA</name>
<feature type="compositionally biased region" description="Low complexity" evidence="3">
    <location>
        <begin position="827"/>
        <end position="842"/>
    </location>
</feature>
<dbReference type="SUPFAM" id="SSF50729">
    <property type="entry name" value="PH domain-like"/>
    <property type="match status" value="1"/>
</dbReference>
<dbReference type="Pfam" id="PF00620">
    <property type="entry name" value="RhoGAP"/>
    <property type="match status" value="1"/>
</dbReference>
<evidence type="ECO:0000256" key="2">
    <source>
        <dbReference type="SAM" id="Coils"/>
    </source>
</evidence>
<sequence length="1163" mass="130243">MSENQTGSSTLELLAQYNDHRSQKDKEIEYIERRTGSTNDDKPSYDELFKENVKLKLLLEDYENEIDGLKRTISNLRNKRLSTVSSIDKDVTSDVVLDQTSITSRDSKVTKKDLVLPPRSTDRRSKSKNLTIPIPPSQNTVQVDEAPISSNNNSAFLASRQPSNATTHLMETLSSRTTSDSGSYYTTTEDSAFTKQQVNTPRHVSNASTKSTKSAHSGSTNHTMARILASPAISNNKKDNMASPATSVTYTTSRITIKSPNRSNATPFQERVTSPQHSNRMASVINNHIHSPMKQEMGISDDIPDFTNPPNHLDMELEHSGNMNPYNSHNNHIGLKSPSKMSSNGNSAIDSPLAHLNRRASIGDKNRNVARKDMDFSPGSKEKLTNFSQLLDNSFGEEEEEEENEEDEEIIQRKPINNGPPEEVSFSPHSLTSAFLPNPPVNISTPTSNQLGSPVILNRNMNQPSAEPVQESVHTQSPAPTSLMKNNVVNEILTDLHLRGKDSKETLTSPNTEYTSEQSPLLTKQRSADLAKTSNPETLNNLVSDIPLFVQPSELSTVNIEVVSTLYNENTQLHDLSNPEENFILFSIIDKNSNKEMFKFSKTLQRVKELDVYLKSHSNSNNRSTMPTIPDKHMFNSNLPIKIDQRREILNSYFESIFNSINNFPPNIVLKIAQFISTDTVMNPIDVDDTVKEGHLLIRKPKTLSNANSWKIRHAILTEDSLQFYNKGQLFETIKLKQATMELLPNLPDDRHGTKNGFLINEHKKSGLSSNTKYFLCTETPREREVWIGAISQFLDKSYSINVGEKRLSTASIDQTYVTDLTLDTNSSSNDPSVNDSQQSSPYDQPAEALDDDKETKRNKMRSLFPFKKLTTANATSNNTLTIPNNNIDLETVTSNDSSKRSPNRPFGPGVDLTKSFPAYNVPITTAPNTRSTPYSASLVFGSSIEDAVKLSSHTYQGKYQIPSVVYRCLEYLYKNHGIREEGIFRLSGSSTLIKTLEESFNENHDVDLCHYNKNIADPNGPEVSTLISVNTVSGLLKLYLRKLPHMIFGDDQFVSIKKIIDNNHDNPVSAALEIRELVSNGGIPRLNFSLMYALFELLLRINDNSKVNKMNLRNLCIVFSPTLNIPITMLQPFIVDFACIFQGADPVPESKREKLDIHIPHV</sequence>
<feature type="compositionally biased region" description="Low complexity" evidence="3">
    <location>
        <begin position="172"/>
        <end position="191"/>
    </location>
</feature>
<feature type="compositionally biased region" description="Polar residues" evidence="3">
    <location>
        <begin position="1"/>
        <end position="11"/>
    </location>
</feature>
<evidence type="ECO:0000313" key="6">
    <source>
        <dbReference type="EMBL" id="CCC69167.1"/>
    </source>
</evidence>
<accession>G0VCF7</accession>
<feature type="region of interest" description="Disordered" evidence="3">
    <location>
        <begin position="172"/>
        <end position="220"/>
    </location>
</feature>
<dbReference type="GeneID" id="96902750"/>
<dbReference type="GO" id="GO:0035024">
    <property type="term" value="P:negative regulation of Rho protein signal transduction"/>
    <property type="evidence" value="ECO:0007669"/>
    <property type="project" value="EnsemblFungi"/>
</dbReference>
<feature type="region of interest" description="Disordered" evidence="3">
    <location>
        <begin position="1"/>
        <end position="25"/>
    </location>
</feature>
<dbReference type="InterPro" id="IPR001849">
    <property type="entry name" value="PH_domain"/>
</dbReference>
<dbReference type="GO" id="GO:0000131">
    <property type="term" value="C:incipient cellular bud site"/>
    <property type="evidence" value="ECO:0007669"/>
    <property type="project" value="EnsemblFungi"/>
</dbReference>
<organism evidence="6 7">
    <name type="scientific">Naumovozyma castellii</name>
    <name type="common">Yeast</name>
    <name type="synonym">Saccharomyces castellii</name>
    <dbReference type="NCBI Taxonomy" id="27288"/>
    <lineage>
        <taxon>Eukaryota</taxon>
        <taxon>Fungi</taxon>
        <taxon>Dikarya</taxon>
        <taxon>Ascomycota</taxon>
        <taxon>Saccharomycotina</taxon>
        <taxon>Saccharomycetes</taxon>
        <taxon>Saccharomycetales</taxon>
        <taxon>Saccharomycetaceae</taxon>
        <taxon>Naumovozyma</taxon>
    </lineage>
</organism>
<dbReference type="EMBL" id="HE576754">
    <property type="protein sequence ID" value="CCC69167.1"/>
    <property type="molecule type" value="Genomic_DNA"/>
</dbReference>
<dbReference type="PROSITE" id="PS50003">
    <property type="entry name" value="PH_DOMAIN"/>
    <property type="match status" value="1"/>
</dbReference>
<dbReference type="KEGG" id="ncs:NCAS_0C01770"/>
<dbReference type="AlphaFoldDB" id="G0VCF7"/>
<dbReference type="InterPro" id="IPR000198">
    <property type="entry name" value="RhoGAP_dom"/>
</dbReference>
<evidence type="ECO:0000259" key="4">
    <source>
        <dbReference type="PROSITE" id="PS50003"/>
    </source>
</evidence>
<dbReference type="Pfam" id="PF00169">
    <property type="entry name" value="PH"/>
    <property type="match status" value="1"/>
</dbReference>
<feature type="compositionally biased region" description="Polar residues" evidence="3">
    <location>
        <begin position="339"/>
        <end position="349"/>
    </location>
</feature>
<dbReference type="InParanoid" id="G0VCF7"/>
<feature type="region of interest" description="Disordered" evidence="3">
    <location>
        <begin position="328"/>
        <end position="482"/>
    </location>
</feature>